<organism evidence="1 2">
    <name type="scientific">Acuticoccus mangrovi</name>
    <dbReference type="NCBI Taxonomy" id="2796142"/>
    <lineage>
        <taxon>Bacteria</taxon>
        <taxon>Pseudomonadati</taxon>
        <taxon>Pseudomonadota</taxon>
        <taxon>Alphaproteobacteria</taxon>
        <taxon>Hyphomicrobiales</taxon>
        <taxon>Amorphaceae</taxon>
        <taxon>Acuticoccus</taxon>
    </lineage>
</organism>
<dbReference type="AlphaFoldDB" id="A0A934IPA7"/>
<keyword evidence="2" id="KW-1185">Reference proteome</keyword>
<accession>A0A934IPA7</accession>
<dbReference type="GO" id="GO:0016491">
    <property type="term" value="F:oxidoreductase activity"/>
    <property type="evidence" value="ECO:0007669"/>
    <property type="project" value="InterPro"/>
</dbReference>
<dbReference type="PANTHER" id="PTHR34598:SF3">
    <property type="entry name" value="OXIDOREDUCTASE AN1597"/>
    <property type="match status" value="1"/>
</dbReference>
<protein>
    <recommendedName>
        <fullName evidence="3">Methyltransferase</fullName>
    </recommendedName>
</protein>
<reference evidence="1" key="1">
    <citation type="submission" date="2020-12" db="EMBL/GenBank/DDBJ databases">
        <title>Bacterial taxonomy.</title>
        <authorList>
            <person name="Pan X."/>
        </authorList>
    </citation>
    <scope>NUCLEOTIDE SEQUENCE</scope>
    <source>
        <strain evidence="1">B2012</strain>
    </source>
</reference>
<sequence length="273" mass="30639">MPAMIEAEIAFLAPCDRRPIFHDKPSDEDFLPLIQHSVPIRAVHDERTAFTLDRHGVEIVHRADLPAYQSAGDGRTAYLRALEDVVTRTTGATEAMALGNGVVRRSERSTRHRRDGTTVLGRFAHCDFSPAAAGSRFWVEHLLPAEEARQRLTRRYAIYNVWRCLTDPPQDTPLAFCEPASMAPADVVGCDQMISTDDGSTICFELSLYHYSPAQRWFYFPDLRRGDLLIFTGCDSDRARPQGIAHAAFTDPSCPDDVPARESIDERVIAFFD</sequence>
<evidence type="ECO:0000313" key="2">
    <source>
        <dbReference type="Proteomes" id="UP000609531"/>
    </source>
</evidence>
<evidence type="ECO:0008006" key="3">
    <source>
        <dbReference type="Google" id="ProtNLM"/>
    </source>
</evidence>
<gene>
    <name evidence="1" type="ORF">JCR33_22865</name>
</gene>
<dbReference type="NCBIfam" id="NF041278">
    <property type="entry name" value="CmcJ_NvfI_EfuI"/>
    <property type="match status" value="1"/>
</dbReference>
<comment type="caution">
    <text evidence="1">The sequence shown here is derived from an EMBL/GenBank/DDBJ whole genome shotgun (WGS) entry which is preliminary data.</text>
</comment>
<dbReference type="EMBL" id="JAEKJA010000031">
    <property type="protein sequence ID" value="MBJ3778561.1"/>
    <property type="molecule type" value="Genomic_DNA"/>
</dbReference>
<name>A0A934IPA7_9HYPH</name>
<dbReference type="PANTHER" id="PTHR34598">
    <property type="entry name" value="BLL6449 PROTEIN"/>
    <property type="match status" value="1"/>
</dbReference>
<dbReference type="InterPro" id="IPR044053">
    <property type="entry name" value="AsaB-like"/>
</dbReference>
<dbReference type="Proteomes" id="UP000609531">
    <property type="component" value="Unassembled WGS sequence"/>
</dbReference>
<proteinExistence type="predicted"/>
<evidence type="ECO:0000313" key="1">
    <source>
        <dbReference type="EMBL" id="MBJ3778561.1"/>
    </source>
</evidence>